<gene>
    <name evidence="2" type="ORF">PhCBS80983_g06357</name>
</gene>
<dbReference type="CDD" id="cd09272">
    <property type="entry name" value="RNase_HI_RT_Ty1"/>
    <property type="match status" value="1"/>
</dbReference>
<dbReference type="AlphaFoldDB" id="A0A507DN44"/>
<dbReference type="PANTHER" id="PTHR11439">
    <property type="entry name" value="GAG-POL-RELATED RETROTRANSPOSON"/>
    <property type="match status" value="1"/>
</dbReference>
<comment type="caution">
    <text evidence="2">The sequence shown here is derived from an EMBL/GenBank/DDBJ whole genome shotgun (WGS) entry which is preliminary data.</text>
</comment>
<evidence type="ECO:0000313" key="3">
    <source>
        <dbReference type="Proteomes" id="UP000318582"/>
    </source>
</evidence>
<evidence type="ECO:0000259" key="1">
    <source>
        <dbReference type="Pfam" id="PF07727"/>
    </source>
</evidence>
<dbReference type="PANTHER" id="PTHR11439:SF483">
    <property type="entry name" value="PEPTIDE SYNTHASE GLIP-LIKE, PUTATIVE (AFU_ORTHOLOGUE AFUA_3G12920)-RELATED"/>
    <property type="match status" value="1"/>
</dbReference>
<dbReference type="Proteomes" id="UP000318582">
    <property type="component" value="Unassembled WGS sequence"/>
</dbReference>
<organism evidence="2 3">
    <name type="scientific">Powellomyces hirtus</name>
    <dbReference type="NCBI Taxonomy" id="109895"/>
    <lineage>
        <taxon>Eukaryota</taxon>
        <taxon>Fungi</taxon>
        <taxon>Fungi incertae sedis</taxon>
        <taxon>Chytridiomycota</taxon>
        <taxon>Chytridiomycota incertae sedis</taxon>
        <taxon>Chytridiomycetes</taxon>
        <taxon>Spizellomycetales</taxon>
        <taxon>Powellomycetaceae</taxon>
        <taxon>Powellomyces</taxon>
    </lineage>
</organism>
<keyword evidence="2" id="KW-0239">DNA-directed DNA polymerase</keyword>
<keyword evidence="3" id="KW-1185">Reference proteome</keyword>
<dbReference type="InterPro" id="IPR013103">
    <property type="entry name" value="RVT_2"/>
</dbReference>
<dbReference type="InterPro" id="IPR043502">
    <property type="entry name" value="DNA/RNA_pol_sf"/>
</dbReference>
<keyword evidence="2" id="KW-0548">Nucleotidyltransferase</keyword>
<keyword evidence="2" id="KW-0808">Transferase</keyword>
<accession>A0A507DN44</accession>
<proteinExistence type="predicted"/>
<dbReference type="Pfam" id="PF07727">
    <property type="entry name" value="RVT_2"/>
    <property type="match status" value="1"/>
</dbReference>
<protein>
    <submittedName>
        <fullName evidence="2">DNA-directed DNA polymerase</fullName>
    </submittedName>
</protein>
<feature type="domain" description="Reverse transcriptase Ty1/copia-type" evidence="1">
    <location>
        <begin position="2"/>
        <end position="160"/>
    </location>
</feature>
<sequence>MAYLNSLLKHKVFMRLPPSTQHLYPKKVALLLKGLYGLKQAGRLWNEDIDATLKKLGFKPCIAEPCVYVRHEANVITILVLYVDDILIAAPYDKPEVLSTLKQELMSRYKMTDAGELSYILGMRVQRPSPTSIFLDQVHYIRMNLVRYRLQDAHPVQTPMDLNVSLKNCQPGEKQADKSLYQQAVGSLSFLAITTRPDISTAVNICQRHLANPSATHWTAVCRIWKYLKGTQDFSPYFDGTNKTPLHAFTDADYASDINDRKSTSGFCMLFSGAAIHWKCSKRKCIVQSSTESEYVAGALATNKSVWFRNLLTQILGKPQPPLPISMDSASACHFAHNDTNSPRTKHIDVRYHVIREKILDKEIILLPVAGVDNVADTCTKALPFPKFSEFRQLLGVIKFTSIPSVDPSLEVKRAY</sequence>
<dbReference type="EMBL" id="QEAQ01000248">
    <property type="protein sequence ID" value="TPX53139.1"/>
    <property type="molecule type" value="Genomic_DNA"/>
</dbReference>
<dbReference type="STRING" id="109895.A0A507DN44"/>
<name>A0A507DN44_9FUNG</name>
<dbReference type="SUPFAM" id="SSF56672">
    <property type="entry name" value="DNA/RNA polymerases"/>
    <property type="match status" value="1"/>
</dbReference>
<dbReference type="GO" id="GO:0003887">
    <property type="term" value="F:DNA-directed DNA polymerase activity"/>
    <property type="evidence" value="ECO:0007669"/>
    <property type="project" value="UniProtKB-KW"/>
</dbReference>
<evidence type="ECO:0000313" key="2">
    <source>
        <dbReference type="EMBL" id="TPX53139.1"/>
    </source>
</evidence>
<reference evidence="2 3" key="1">
    <citation type="journal article" date="2019" name="Sci. Rep.">
        <title>Comparative genomics of chytrid fungi reveal insights into the obligate biotrophic and pathogenic lifestyle of Synchytrium endobioticum.</title>
        <authorList>
            <person name="van de Vossenberg B.T.L.H."/>
            <person name="Warris S."/>
            <person name="Nguyen H.D.T."/>
            <person name="van Gent-Pelzer M.P.E."/>
            <person name="Joly D.L."/>
            <person name="van de Geest H.C."/>
            <person name="Bonants P.J.M."/>
            <person name="Smith D.S."/>
            <person name="Levesque C.A."/>
            <person name="van der Lee T.A.J."/>
        </authorList>
    </citation>
    <scope>NUCLEOTIDE SEQUENCE [LARGE SCALE GENOMIC DNA]</scope>
    <source>
        <strain evidence="2 3">CBS 809.83</strain>
    </source>
</reference>